<dbReference type="InterPro" id="IPR028098">
    <property type="entry name" value="Glyco_trans_4-like_N"/>
</dbReference>
<dbReference type="GO" id="GO:0016757">
    <property type="term" value="F:glycosyltransferase activity"/>
    <property type="evidence" value="ECO:0007669"/>
    <property type="project" value="InterPro"/>
</dbReference>
<comment type="caution">
    <text evidence="4">The sequence shown here is derived from an EMBL/GenBank/DDBJ whole genome shotgun (WGS) entry which is preliminary data.</text>
</comment>
<keyword evidence="1" id="KW-0808">Transferase</keyword>
<gene>
    <name evidence="4" type="ORF">IQ266_23630</name>
</gene>
<dbReference type="PANTHER" id="PTHR46401:SF2">
    <property type="entry name" value="GLYCOSYLTRANSFERASE WBBK-RELATED"/>
    <property type="match status" value="1"/>
</dbReference>
<evidence type="ECO:0000259" key="3">
    <source>
        <dbReference type="Pfam" id="PF13439"/>
    </source>
</evidence>
<evidence type="ECO:0000313" key="4">
    <source>
        <dbReference type="EMBL" id="MBE9032732.1"/>
    </source>
</evidence>
<evidence type="ECO:0000259" key="2">
    <source>
        <dbReference type="Pfam" id="PF00534"/>
    </source>
</evidence>
<evidence type="ECO:0000256" key="1">
    <source>
        <dbReference type="ARBA" id="ARBA00022679"/>
    </source>
</evidence>
<protein>
    <submittedName>
        <fullName evidence="4">Glycosyltransferase family 4 protein</fullName>
    </submittedName>
</protein>
<reference evidence="4" key="1">
    <citation type="submission" date="2020-10" db="EMBL/GenBank/DDBJ databases">
        <authorList>
            <person name="Castelo-Branco R."/>
            <person name="Eusebio N."/>
            <person name="Adriana R."/>
            <person name="Vieira A."/>
            <person name="Brugerolle De Fraissinette N."/>
            <person name="Rezende De Castro R."/>
            <person name="Schneider M.P."/>
            <person name="Vasconcelos V."/>
            <person name="Leao P.N."/>
        </authorList>
    </citation>
    <scope>NUCLEOTIDE SEQUENCE</scope>
    <source>
        <strain evidence="4">LEGE 11480</strain>
    </source>
</reference>
<dbReference type="EMBL" id="JADEXQ010000121">
    <property type="protein sequence ID" value="MBE9032732.1"/>
    <property type="molecule type" value="Genomic_DNA"/>
</dbReference>
<name>A0A928Z669_9CYAN</name>
<organism evidence="4 5">
    <name type="scientific">Romeriopsis navalis LEGE 11480</name>
    <dbReference type="NCBI Taxonomy" id="2777977"/>
    <lineage>
        <taxon>Bacteria</taxon>
        <taxon>Bacillati</taxon>
        <taxon>Cyanobacteriota</taxon>
        <taxon>Cyanophyceae</taxon>
        <taxon>Leptolyngbyales</taxon>
        <taxon>Leptolyngbyaceae</taxon>
        <taxon>Romeriopsis</taxon>
        <taxon>Romeriopsis navalis</taxon>
    </lineage>
</organism>
<sequence>MKILVLTWEFPPRIVGGIARHVGELYPELVKLGHVVQLITVQFGDLPLQAVVEGIQVHRVTVGQSQDFFHWVGQMNQAIGAYAAQLIHDEGPFDLVHAHDWLVGDSAIALKHHFKLPLVATIHATEHGRNRGIHNHVHQHVHHQEHTLTYEAWRVIVCTNYMRQELHTTLQLPLNKVDVIYNGIRSEKKPLVVGAERQTFRRRFAQDDEAIVYYVGRMAHEKGIARLVEAAPQVLDQMQGKVKFVIVGGGNTVPFQRQVQQQRLGPHFTFTGFLPDAELDVFQTIADCAVFPSLYEPFGIVALESFAARVPVVVSDAGGLPEVVQHQETGIVTRRDDPTSIAAGILQVLNHPQLSAQLVENAYQDLNKRFRWDQIAVQTQAVYEQVLTERRDIDW</sequence>
<evidence type="ECO:0000313" key="5">
    <source>
        <dbReference type="Proteomes" id="UP000625316"/>
    </source>
</evidence>
<dbReference type="SUPFAM" id="SSF53756">
    <property type="entry name" value="UDP-Glycosyltransferase/glycogen phosphorylase"/>
    <property type="match status" value="1"/>
</dbReference>
<feature type="domain" description="Glycosyltransferase subfamily 4-like N-terminal" evidence="3">
    <location>
        <begin position="15"/>
        <end position="186"/>
    </location>
</feature>
<dbReference type="PANTHER" id="PTHR46401">
    <property type="entry name" value="GLYCOSYLTRANSFERASE WBBK-RELATED"/>
    <property type="match status" value="1"/>
</dbReference>
<proteinExistence type="predicted"/>
<dbReference type="InterPro" id="IPR001296">
    <property type="entry name" value="Glyco_trans_1"/>
</dbReference>
<dbReference type="Proteomes" id="UP000625316">
    <property type="component" value="Unassembled WGS sequence"/>
</dbReference>
<dbReference type="Gene3D" id="3.40.50.2000">
    <property type="entry name" value="Glycogen Phosphorylase B"/>
    <property type="match status" value="2"/>
</dbReference>
<accession>A0A928Z669</accession>
<feature type="domain" description="Glycosyl transferase family 1" evidence="2">
    <location>
        <begin position="200"/>
        <end position="364"/>
    </location>
</feature>
<dbReference type="CDD" id="cd03801">
    <property type="entry name" value="GT4_PimA-like"/>
    <property type="match status" value="1"/>
</dbReference>
<dbReference type="Pfam" id="PF13439">
    <property type="entry name" value="Glyco_transf_4"/>
    <property type="match status" value="1"/>
</dbReference>
<keyword evidence="5" id="KW-1185">Reference proteome</keyword>
<dbReference type="RefSeq" id="WP_264327548.1">
    <property type="nucleotide sequence ID" value="NZ_JADEXQ010000121.1"/>
</dbReference>
<dbReference type="GO" id="GO:0009103">
    <property type="term" value="P:lipopolysaccharide biosynthetic process"/>
    <property type="evidence" value="ECO:0007669"/>
    <property type="project" value="TreeGrafter"/>
</dbReference>
<dbReference type="Pfam" id="PF00534">
    <property type="entry name" value="Glycos_transf_1"/>
    <property type="match status" value="1"/>
</dbReference>
<dbReference type="AlphaFoldDB" id="A0A928Z669"/>